<reference evidence="1" key="1">
    <citation type="submission" date="2022-11" db="EMBL/GenBank/DDBJ databases">
        <authorList>
            <person name="Mo P."/>
        </authorList>
    </citation>
    <scope>NUCLEOTIDE SEQUENCE</scope>
    <source>
        <strain evidence="1">HUAS 11-8</strain>
    </source>
</reference>
<dbReference type="Proteomes" id="UP001163203">
    <property type="component" value="Chromosome"/>
</dbReference>
<evidence type="ECO:0000313" key="1">
    <source>
        <dbReference type="EMBL" id="WAL63582.1"/>
    </source>
</evidence>
<dbReference type="EMBL" id="CP113836">
    <property type="protein sequence ID" value="WAL63582.1"/>
    <property type="molecule type" value="Genomic_DNA"/>
</dbReference>
<sequence>MGNVIHAEPTEVVAVVRLRRGVVGECKRVCHIVPIPEFGPIPEHLVALCGELLVPGDVEVLDRIGGMPCEACLTRSARRACRRLR</sequence>
<protein>
    <submittedName>
        <fullName evidence="1">Uncharacterized protein</fullName>
    </submittedName>
</protein>
<dbReference type="RefSeq" id="WP_268753822.1">
    <property type="nucleotide sequence ID" value="NZ_CP113836.1"/>
</dbReference>
<proteinExistence type="predicted"/>
<evidence type="ECO:0000313" key="2">
    <source>
        <dbReference type="Proteomes" id="UP001163203"/>
    </source>
</evidence>
<name>A0ABY7AV18_9PSEU</name>
<accession>A0ABY7AV18</accession>
<organism evidence="1 2">
    <name type="scientific">Amycolatopsis cynarae</name>
    <dbReference type="NCBI Taxonomy" id="2995223"/>
    <lineage>
        <taxon>Bacteria</taxon>
        <taxon>Bacillati</taxon>
        <taxon>Actinomycetota</taxon>
        <taxon>Actinomycetes</taxon>
        <taxon>Pseudonocardiales</taxon>
        <taxon>Pseudonocardiaceae</taxon>
        <taxon>Amycolatopsis</taxon>
    </lineage>
</organism>
<keyword evidence="2" id="KW-1185">Reference proteome</keyword>
<gene>
    <name evidence="1" type="ORF">ORV05_21515</name>
</gene>